<reference evidence="2 3" key="1">
    <citation type="submission" date="2014-04" db="EMBL/GenBank/DDBJ databases">
        <authorList>
            <consortium name="DOE Joint Genome Institute"/>
            <person name="Kuo A."/>
            <person name="Kohler A."/>
            <person name="Nagy L.G."/>
            <person name="Floudas D."/>
            <person name="Copeland A."/>
            <person name="Barry K.W."/>
            <person name="Cichocki N."/>
            <person name="Veneault-Fourrey C."/>
            <person name="LaButti K."/>
            <person name="Lindquist E.A."/>
            <person name="Lipzen A."/>
            <person name="Lundell T."/>
            <person name="Morin E."/>
            <person name="Murat C."/>
            <person name="Sun H."/>
            <person name="Tunlid A."/>
            <person name="Henrissat B."/>
            <person name="Grigoriev I.V."/>
            <person name="Hibbett D.S."/>
            <person name="Martin F."/>
            <person name="Nordberg H.P."/>
            <person name="Cantor M.N."/>
            <person name="Hua S.X."/>
        </authorList>
    </citation>
    <scope>NUCLEOTIDE SEQUENCE [LARGE SCALE GENOMIC DNA]</scope>
    <source>
        <strain evidence="2 3">LaAM-08-1</strain>
    </source>
</reference>
<gene>
    <name evidence="2" type="ORF">K443DRAFT_57777</name>
</gene>
<feature type="non-terminal residue" evidence="2">
    <location>
        <position position="401"/>
    </location>
</feature>
<name>A0A0C9WPT4_9AGAR</name>
<feature type="non-terminal residue" evidence="2">
    <location>
        <position position="1"/>
    </location>
</feature>
<feature type="compositionally biased region" description="Basic and acidic residues" evidence="1">
    <location>
        <begin position="1"/>
        <end position="12"/>
    </location>
</feature>
<dbReference type="STRING" id="1095629.A0A0C9WPT4"/>
<dbReference type="AlphaFoldDB" id="A0A0C9WPT4"/>
<dbReference type="Proteomes" id="UP000054477">
    <property type="component" value="Unassembled WGS sequence"/>
</dbReference>
<accession>A0A0C9WPT4</accession>
<dbReference type="HOGENOM" id="CLU_688044_0_0_1"/>
<evidence type="ECO:0000256" key="1">
    <source>
        <dbReference type="SAM" id="MobiDB-lite"/>
    </source>
</evidence>
<organism evidence="2 3">
    <name type="scientific">Laccaria amethystina LaAM-08-1</name>
    <dbReference type="NCBI Taxonomy" id="1095629"/>
    <lineage>
        <taxon>Eukaryota</taxon>
        <taxon>Fungi</taxon>
        <taxon>Dikarya</taxon>
        <taxon>Basidiomycota</taxon>
        <taxon>Agaricomycotina</taxon>
        <taxon>Agaricomycetes</taxon>
        <taxon>Agaricomycetidae</taxon>
        <taxon>Agaricales</taxon>
        <taxon>Agaricineae</taxon>
        <taxon>Hydnangiaceae</taxon>
        <taxon>Laccaria</taxon>
    </lineage>
</organism>
<feature type="region of interest" description="Disordered" evidence="1">
    <location>
        <begin position="1"/>
        <end position="32"/>
    </location>
</feature>
<protein>
    <submittedName>
        <fullName evidence="2">Uncharacterized protein</fullName>
    </submittedName>
</protein>
<proteinExistence type="predicted"/>
<keyword evidence="3" id="KW-1185">Reference proteome</keyword>
<dbReference type="OrthoDB" id="432234at2759"/>
<reference evidence="3" key="2">
    <citation type="submission" date="2015-01" db="EMBL/GenBank/DDBJ databases">
        <title>Evolutionary Origins and Diversification of the Mycorrhizal Mutualists.</title>
        <authorList>
            <consortium name="DOE Joint Genome Institute"/>
            <consortium name="Mycorrhizal Genomics Consortium"/>
            <person name="Kohler A."/>
            <person name="Kuo A."/>
            <person name="Nagy L.G."/>
            <person name="Floudas D."/>
            <person name="Copeland A."/>
            <person name="Barry K.W."/>
            <person name="Cichocki N."/>
            <person name="Veneault-Fourrey C."/>
            <person name="LaButti K."/>
            <person name="Lindquist E.A."/>
            <person name="Lipzen A."/>
            <person name="Lundell T."/>
            <person name="Morin E."/>
            <person name="Murat C."/>
            <person name="Riley R."/>
            <person name="Ohm R."/>
            <person name="Sun H."/>
            <person name="Tunlid A."/>
            <person name="Henrissat B."/>
            <person name="Grigoriev I.V."/>
            <person name="Hibbett D.S."/>
            <person name="Martin F."/>
        </authorList>
    </citation>
    <scope>NUCLEOTIDE SEQUENCE [LARGE SCALE GENOMIC DNA]</scope>
    <source>
        <strain evidence="3">LaAM-08-1</strain>
    </source>
</reference>
<sequence length="401" mass="44603">SAEMKKKNEREGIVGSWDDSGGELDTNFPDFGEDGPLDIDEALYTLGDPNSINNQKLHEMNRIENVVQNAGWLDPCIGTIDPVDINFKPEEERTGSQWSVLVQSLKKLFLATRSKNLPSAKVDRGKDDYASQNEVVVDDISYLDKKFKAKKEEEQNVIDSIAQEFNLNEEQERAFRIVANHATMKKRDFAQLMPVQGQALYNGNVGTSVDASMSERGQQSAIADTGQTLTDFYSMDTLGVECDPITGKKPRGRPKKTTICKTISPKLQNILWNLHHSASEHVPGKLSLCIGQEGHVVGWDEKLGPHGQRILETLFVKLDHPAKTIQIEGLPENVVPLVKNSRSIECLCPSDVTLTISRSQVSVLPNFAMTDYASQGKTRPCNVVDLNSCRNHLSYYTALSR</sequence>
<evidence type="ECO:0000313" key="2">
    <source>
        <dbReference type="EMBL" id="KIJ89628.1"/>
    </source>
</evidence>
<evidence type="ECO:0000313" key="3">
    <source>
        <dbReference type="Proteomes" id="UP000054477"/>
    </source>
</evidence>
<dbReference type="EMBL" id="KN839553">
    <property type="protein sequence ID" value="KIJ89628.1"/>
    <property type="molecule type" value="Genomic_DNA"/>
</dbReference>